<keyword evidence="1" id="KW-0812">Transmembrane</keyword>
<dbReference type="KEGG" id="cbae:COR50_22135"/>
<keyword evidence="3" id="KW-1185">Reference proteome</keyword>
<dbReference type="AlphaFoldDB" id="A0A291R0M4"/>
<gene>
    <name evidence="2" type="ORF">COR50_22135</name>
</gene>
<protein>
    <recommendedName>
        <fullName evidence="4">Nudix hydrolase domain-containing protein</fullName>
    </recommendedName>
</protein>
<keyword evidence="1" id="KW-1133">Transmembrane helix</keyword>
<dbReference type="Proteomes" id="UP000220133">
    <property type="component" value="Chromosome"/>
</dbReference>
<evidence type="ECO:0000313" key="3">
    <source>
        <dbReference type="Proteomes" id="UP000220133"/>
    </source>
</evidence>
<evidence type="ECO:0000256" key="1">
    <source>
        <dbReference type="SAM" id="Phobius"/>
    </source>
</evidence>
<evidence type="ECO:0000313" key="2">
    <source>
        <dbReference type="EMBL" id="ATL49653.1"/>
    </source>
</evidence>
<evidence type="ECO:0008006" key="4">
    <source>
        <dbReference type="Google" id="ProtNLM"/>
    </source>
</evidence>
<keyword evidence="1" id="KW-0472">Membrane</keyword>
<feature type="transmembrane region" description="Helical" evidence="1">
    <location>
        <begin position="33"/>
        <end position="51"/>
    </location>
</feature>
<organism evidence="2 3">
    <name type="scientific">Chitinophaga caeni</name>
    <dbReference type="NCBI Taxonomy" id="2029983"/>
    <lineage>
        <taxon>Bacteria</taxon>
        <taxon>Pseudomonadati</taxon>
        <taxon>Bacteroidota</taxon>
        <taxon>Chitinophagia</taxon>
        <taxon>Chitinophagales</taxon>
        <taxon>Chitinophagaceae</taxon>
        <taxon>Chitinophaga</taxon>
    </lineage>
</organism>
<sequence>MEGVIYILEFPAILYTRSNNGSINKKDHKIIRYMKIILTILFLLGSAQFIFAQDTAKTSPKQHETIKKADNYTIQRLIIYKNKQILLEKGWNGWMTPALRSNENQSLKEGLDSLAKAIGLTVKIVKLSGVYSYKFKNLPDHKEVSYRTHYTAKYVSGEVIQPKEPGREYKWFDISDVVDKISNEALKKETEQILKYPETLWGGSFLHTFKDGEFESVIMTEDFYPLSDNK</sequence>
<proteinExistence type="predicted"/>
<dbReference type="InterPro" id="IPR015797">
    <property type="entry name" value="NUDIX_hydrolase-like_dom_sf"/>
</dbReference>
<accession>A0A291R0M4</accession>
<dbReference type="SUPFAM" id="SSF55811">
    <property type="entry name" value="Nudix"/>
    <property type="match status" value="1"/>
</dbReference>
<name>A0A291R0M4_9BACT</name>
<dbReference type="Gene3D" id="3.90.79.10">
    <property type="entry name" value="Nucleoside Triphosphate Pyrophosphohydrolase"/>
    <property type="match status" value="1"/>
</dbReference>
<reference evidence="2 3" key="1">
    <citation type="submission" date="2017-10" db="EMBL/GenBank/DDBJ databases">
        <title>Paenichitinophaga pekingensis gen. nov., sp. nov., isolated from activated sludge.</title>
        <authorList>
            <person name="Jin D."/>
            <person name="Kong X."/>
            <person name="Deng Y."/>
            <person name="Bai Z."/>
        </authorList>
    </citation>
    <scope>NUCLEOTIDE SEQUENCE [LARGE SCALE GENOMIC DNA]</scope>
    <source>
        <strain evidence="2 3">13</strain>
    </source>
</reference>
<dbReference type="EMBL" id="CP023777">
    <property type="protein sequence ID" value="ATL49653.1"/>
    <property type="molecule type" value="Genomic_DNA"/>
</dbReference>